<dbReference type="EMBL" id="JBJJXI010000107">
    <property type="protein sequence ID" value="KAL3391900.1"/>
    <property type="molecule type" value="Genomic_DNA"/>
</dbReference>
<name>A0ABD2WFS2_9HYME</name>
<accession>A0ABD2WFS2</accession>
<protein>
    <submittedName>
        <fullName evidence="1">Uncharacterized protein</fullName>
    </submittedName>
</protein>
<gene>
    <name evidence="1" type="ORF">TKK_013243</name>
</gene>
<dbReference type="PANTHER" id="PTHR47890">
    <property type="entry name" value="LD24308P"/>
    <property type="match status" value="1"/>
</dbReference>
<organism evidence="1 2">
    <name type="scientific">Trichogramma kaykai</name>
    <dbReference type="NCBI Taxonomy" id="54128"/>
    <lineage>
        <taxon>Eukaryota</taxon>
        <taxon>Metazoa</taxon>
        <taxon>Ecdysozoa</taxon>
        <taxon>Arthropoda</taxon>
        <taxon>Hexapoda</taxon>
        <taxon>Insecta</taxon>
        <taxon>Pterygota</taxon>
        <taxon>Neoptera</taxon>
        <taxon>Endopterygota</taxon>
        <taxon>Hymenoptera</taxon>
        <taxon>Apocrita</taxon>
        <taxon>Proctotrupomorpha</taxon>
        <taxon>Chalcidoidea</taxon>
        <taxon>Trichogrammatidae</taxon>
        <taxon>Trichogramma</taxon>
    </lineage>
</organism>
<sequence>MFKFFKDLSEPDSSGPNDYTNIRLESISDSLNVISADIQEFKESLFDKISTEKDLKDIAEKMGKIYRYKFNIDNLFKKFQNFHNFSIINAGDYLSSTKENFIKNIRDDVDKMLQDMKYQLIQVTDVWFPGAAWQLSTSSLFGPFIQKYIENELLMQFNSDPNTGHLCKGNCLLHVDSKTDRAPYQGGCSIRLRNCEQLDNSVELCRSKSDSTRKYEYAKNGTVLFGKLNSCDKTEKLELFSTWWVHSQTCPNCLCTCEQIANNRSIDLQMVRAAAINNEVIVGLRFRLKLGLLFMEARTAKLLPSGHIDTESKIWKRKKFQSSDISKRVEGVDFLPLSWSNRSFVLDDVELGNDYVLTGVRFVYENGFIKLAARGHKFDFKNGTIDTTQEIWVVSGKSKPESEYSEFSVENLAVPTNYNDNKIDSYNGGVKNENIVQFVKLTTSSLKSDVGQSVVPFIDVKPVVPKQLTPLSGVGLVHEGTRKSAGYLALKIIGYDLEPHVKEESI</sequence>
<dbReference type="Pfam" id="PF16061">
    <property type="entry name" value="DUF4803"/>
    <property type="match status" value="1"/>
</dbReference>
<proteinExistence type="predicted"/>
<dbReference type="Proteomes" id="UP001627154">
    <property type="component" value="Unassembled WGS sequence"/>
</dbReference>
<reference evidence="1 2" key="1">
    <citation type="journal article" date="2024" name="bioRxiv">
        <title>A reference genome for Trichogramma kaykai: A tiny desert-dwelling parasitoid wasp with competing sex-ratio distorters.</title>
        <authorList>
            <person name="Culotta J."/>
            <person name="Lindsey A.R."/>
        </authorList>
    </citation>
    <scope>NUCLEOTIDE SEQUENCE [LARGE SCALE GENOMIC DNA]</scope>
    <source>
        <strain evidence="1 2">KSX58</strain>
    </source>
</reference>
<evidence type="ECO:0000313" key="2">
    <source>
        <dbReference type="Proteomes" id="UP001627154"/>
    </source>
</evidence>
<keyword evidence="2" id="KW-1185">Reference proteome</keyword>
<evidence type="ECO:0000313" key="1">
    <source>
        <dbReference type="EMBL" id="KAL3391900.1"/>
    </source>
</evidence>
<dbReference type="PANTHER" id="PTHR47890:SF1">
    <property type="entry name" value="LD24308P"/>
    <property type="match status" value="1"/>
</dbReference>
<dbReference type="AlphaFoldDB" id="A0ABD2WFS2"/>
<comment type="caution">
    <text evidence="1">The sequence shown here is derived from an EMBL/GenBank/DDBJ whole genome shotgun (WGS) entry which is preliminary data.</text>
</comment>
<dbReference type="InterPro" id="IPR032062">
    <property type="entry name" value="DUF4803"/>
</dbReference>